<evidence type="ECO:0000313" key="2">
    <source>
        <dbReference type="EMBL" id="KAG9445079.1"/>
    </source>
</evidence>
<comment type="caution">
    <text evidence="2">The sequence shown here is derived from an EMBL/GenBank/DDBJ whole genome shotgun (WGS) entry which is preliminary data.</text>
</comment>
<feature type="domain" description="KIB1-4 beta-propeller" evidence="1">
    <location>
        <begin position="88"/>
        <end position="319"/>
    </location>
</feature>
<dbReference type="SUPFAM" id="SSF50965">
    <property type="entry name" value="Galactose oxidase, central domain"/>
    <property type="match status" value="1"/>
</dbReference>
<evidence type="ECO:0000313" key="3">
    <source>
        <dbReference type="Proteomes" id="UP000825729"/>
    </source>
</evidence>
<sequence>MASKRKRRMRSLTDILNEGGESKSLWVQLPIDILVTIALFLEKKDAVEFCATCKAWALVAPLIRQAQATKLPPLLLLLPPQVDGTCELFDVTSRKTHFIQVSPEILLKTTELLYSKDGWLLATGNGTTFFLNPFTKQKIHLAIFLAPEPAFLCAFSSQPLLPDCLVFFIRSLYPNRVQIEMYRVQTQKTTDATFRNEKPFVQASSTNPVFCNGYFYCLGKDGKLGVFNPTHLVWSIWSPRTDPVLKKSQVKYLIQSRGELFVACESGAKVRVFWLERSNLRWTEMKKMEKRMLFLHSQSSFLAGTSHLDEQSGNRIFFPRMRRYTRKCCVSYSLDTCRYHPSRELFECRNFDSEMVLRPMWIESEGFDP</sequence>
<keyword evidence="3" id="KW-1185">Reference proteome</keyword>
<dbReference type="InterPro" id="IPR005174">
    <property type="entry name" value="KIB1-4_b-propeller"/>
</dbReference>
<proteinExistence type="predicted"/>
<dbReference type="InterPro" id="IPR036047">
    <property type="entry name" value="F-box-like_dom_sf"/>
</dbReference>
<dbReference type="Proteomes" id="UP000825729">
    <property type="component" value="Unassembled WGS sequence"/>
</dbReference>
<protein>
    <recommendedName>
        <fullName evidence="1">KIB1-4 beta-propeller domain-containing protein</fullName>
    </recommendedName>
</protein>
<organism evidence="2 3">
    <name type="scientific">Aristolochia fimbriata</name>
    <name type="common">White veined hardy Dutchman's pipe vine</name>
    <dbReference type="NCBI Taxonomy" id="158543"/>
    <lineage>
        <taxon>Eukaryota</taxon>
        <taxon>Viridiplantae</taxon>
        <taxon>Streptophyta</taxon>
        <taxon>Embryophyta</taxon>
        <taxon>Tracheophyta</taxon>
        <taxon>Spermatophyta</taxon>
        <taxon>Magnoliopsida</taxon>
        <taxon>Magnoliidae</taxon>
        <taxon>Piperales</taxon>
        <taxon>Aristolochiaceae</taxon>
        <taxon>Aristolochia</taxon>
    </lineage>
</organism>
<dbReference type="PANTHER" id="PTHR33127">
    <property type="entry name" value="TRANSMEMBRANE PROTEIN"/>
    <property type="match status" value="1"/>
</dbReference>
<accession>A0AAV7E8X8</accession>
<reference evidence="2 3" key="1">
    <citation type="submission" date="2021-07" db="EMBL/GenBank/DDBJ databases">
        <title>The Aristolochia fimbriata genome: insights into angiosperm evolution, floral development and chemical biosynthesis.</title>
        <authorList>
            <person name="Jiao Y."/>
        </authorList>
    </citation>
    <scope>NUCLEOTIDE SEQUENCE [LARGE SCALE GENOMIC DNA]</scope>
    <source>
        <strain evidence="2">IBCAS-2021</strain>
        <tissue evidence="2">Leaf</tissue>
    </source>
</reference>
<gene>
    <name evidence="2" type="ORF">H6P81_016419</name>
</gene>
<dbReference type="Pfam" id="PF03478">
    <property type="entry name" value="Beta-prop_KIB1-4"/>
    <property type="match status" value="1"/>
</dbReference>
<dbReference type="SUPFAM" id="SSF81383">
    <property type="entry name" value="F-box domain"/>
    <property type="match status" value="1"/>
</dbReference>
<dbReference type="InterPro" id="IPR011043">
    <property type="entry name" value="Gal_Oxase/kelch_b-propeller"/>
</dbReference>
<dbReference type="PANTHER" id="PTHR33127:SF5">
    <property type="entry name" value="TRANSMEMBRANE PROTEIN"/>
    <property type="match status" value="1"/>
</dbReference>
<dbReference type="AlphaFoldDB" id="A0AAV7E8X8"/>
<name>A0AAV7E8X8_ARIFI</name>
<evidence type="ECO:0000259" key="1">
    <source>
        <dbReference type="Pfam" id="PF03478"/>
    </source>
</evidence>
<dbReference type="EMBL" id="JAINDJ010000006">
    <property type="protein sequence ID" value="KAG9445079.1"/>
    <property type="molecule type" value="Genomic_DNA"/>
</dbReference>